<evidence type="ECO:0000313" key="4">
    <source>
        <dbReference type="Proteomes" id="UP000515489"/>
    </source>
</evidence>
<evidence type="ECO:0000256" key="1">
    <source>
        <dbReference type="SAM" id="SignalP"/>
    </source>
</evidence>
<reference evidence="3 4" key="1">
    <citation type="submission" date="2020-08" db="EMBL/GenBank/DDBJ databases">
        <title>Hymenobacter sp. S2-20-2 genome sequencing.</title>
        <authorList>
            <person name="Jin L."/>
        </authorList>
    </citation>
    <scope>NUCLEOTIDE SEQUENCE [LARGE SCALE GENOMIC DNA]</scope>
    <source>
        <strain evidence="3 4">S2-20-2</strain>
    </source>
</reference>
<organism evidence="3 4">
    <name type="scientific">Hymenobacter sediminicola</name>
    <dbReference type="NCBI Taxonomy" id="2761579"/>
    <lineage>
        <taxon>Bacteria</taxon>
        <taxon>Pseudomonadati</taxon>
        <taxon>Bacteroidota</taxon>
        <taxon>Cytophagia</taxon>
        <taxon>Cytophagales</taxon>
        <taxon>Hymenobacteraceae</taxon>
        <taxon>Hymenobacter</taxon>
    </lineage>
</organism>
<proteinExistence type="predicted"/>
<accession>A0A7G7WBG9</accession>
<feature type="signal peptide" evidence="1">
    <location>
        <begin position="1"/>
        <end position="19"/>
    </location>
</feature>
<dbReference type="AlphaFoldDB" id="A0A7G7WBG9"/>
<dbReference type="Pfam" id="PF15631">
    <property type="entry name" value="Imm-NTF2-2"/>
    <property type="match status" value="1"/>
</dbReference>
<feature type="chain" id="PRO_5028825212" description="NTF2 fold domain-containing protein" evidence="1">
    <location>
        <begin position="20"/>
        <end position="133"/>
    </location>
</feature>
<evidence type="ECO:0000313" key="3">
    <source>
        <dbReference type="EMBL" id="QNH63712.1"/>
    </source>
</evidence>
<dbReference type="Proteomes" id="UP000515489">
    <property type="component" value="Chromosome"/>
</dbReference>
<gene>
    <name evidence="3" type="ORF">H4317_07940</name>
</gene>
<protein>
    <recommendedName>
        <fullName evidence="2">NTF2 fold domain-containing protein</fullName>
    </recommendedName>
</protein>
<dbReference type="EMBL" id="CP060202">
    <property type="protein sequence ID" value="QNH63712.1"/>
    <property type="molecule type" value="Genomic_DNA"/>
</dbReference>
<dbReference type="RefSeq" id="WP_185889588.1">
    <property type="nucleotide sequence ID" value="NZ_CP060202.1"/>
</dbReference>
<dbReference type="KEGG" id="hsk:H4317_07940"/>
<sequence length="133" mass="15071">MKRWLLLLLWLCSIKPAAAQGYVDGRLVLGREFAEKHLQAAIADSARQKVVARQRRLPIASLSDTAAALSAIEPLLFRAYGKKGIERQRPYEIYRIEEYWVINGTLPYGYFGGVFIVVVDARNSRVLELIHGQ</sequence>
<name>A0A7G7WBG9_9BACT</name>
<evidence type="ECO:0000259" key="2">
    <source>
        <dbReference type="Pfam" id="PF15631"/>
    </source>
</evidence>
<dbReference type="InterPro" id="IPR028921">
    <property type="entry name" value="NTF2_fold_dom"/>
</dbReference>
<keyword evidence="4" id="KW-1185">Reference proteome</keyword>
<feature type="domain" description="NTF2 fold" evidence="2">
    <location>
        <begin position="68"/>
        <end position="133"/>
    </location>
</feature>
<keyword evidence="1" id="KW-0732">Signal</keyword>